<organism evidence="11 12">
    <name type="scientific">Paenalcaligenes hominis</name>
    <dbReference type="NCBI Taxonomy" id="643674"/>
    <lineage>
        <taxon>Bacteria</taxon>
        <taxon>Pseudomonadati</taxon>
        <taxon>Pseudomonadota</taxon>
        <taxon>Betaproteobacteria</taxon>
        <taxon>Burkholderiales</taxon>
        <taxon>Alcaligenaceae</taxon>
        <taxon>Paenalcaligenes</taxon>
    </lineage>
</organism>
<comment type="subcellular location">
    <subcellularLocation>
        <location evidence="1 9">Cell inner membrane</location>
        <topology evidence="1 9">Multi-pass membrane protein</topology>
    </subcellularLocation>
</comment>
<dbReference type="InterPro" id="IPR055348">
    <property type="entry name" value="DctQ"/>
</dbReference>
<proteinExistence type="inferred from homology"/>
<keyword evidence="6 9" id="KW-1133">Transmembrane helix</keyword>
<evidence type="ECO:0000256" key="3">
    <source>
        <dbReference type="ARBA" id="ARBA00022475"/>
    </source>
</evidence>
<protein>
    <recommendedName>
        <fullName evidence="9">TRAP transporter small permease protein</fullName>
    </recommendedName>
</protein>
<keyword evidence="5 9" id="KW-0812">Transmembrane</keyword>
<evidence type="ECO:0000256" key="8">
    <source>
        <dbReference type="ARBA" id="ARBA00038436"/>
    </source>
</evidence>
<comment type="subunit">
    <text evidence="9">The complex comprises the extracytoplasmic solute receptor protein and the two transmembrane proteins.</text>
</comment>
<keyword evidence="7 9" id="KW-0472">Membrane</keyword>
<dbReference type="AlphaFoldDB" id="A0A1U9JYR7"/>
<evidence type="ECO:0000259" key="10">
    <source>
        <dbReference type="Pfam" id="PF04290"/>
    </source>
</evidence>
<dbReference type="OrthoDB" id="26202at2"/>
<evidence type="ECO:0000256" key="6">
    <source>
        <dbReference type="ARBA" id="ARBA00022989"/>
    </source>
</evidence>
<keyword evidence="3" id="KW-1003">Cell membrane</keyword>
<dbReference type="Pfam" id="PF04290">
    <property type="entry name" value="DctQ"/>
    <property type="match status" value="1"/>
</dbReference>
<dbReference type="EMBL" id="CP019697">
    <property type="protein sequence ID" value="AQS50918.1"/>
    <property type="molecule type" value="Genomic_DNA"/>
</dbReference>
<comment type="similarity">
    <text evidence="8 9">Belongs to the TRAP transporter small permease family.</text>
</comment>
<comment type="function">
    <text evidence="9">Part of the tripartite ATP-independent periplasmic (TRAP) transport system.</text>
</comment>
<name>A0A1U9JYR7_9BURK</name>
<dbReference type="GO" id="GO:0005886">
    <property type="term" value="C:plasma membrane"/>
    <property type="evidence" value="ECO:0007669"/>
    <property type="project" value="UniProtKB-SubCell"/>
</dbReference>
<dbReference type="STRING" id="643674.PAEH1_03840"/>
<evidence type="ECO:0000256" key="5">
    <source>
        <dbReference type="ARBA" id="ARBA00022692"/>
    </source>
</evidence>
<feature type="domain" description="Tripartite ATP-independent periplasmic transporters DctQ component" evidence="10">
    <location>
        <begin position="55"/>
        <end position="166"/>
    </location>
</feature>
<evidence type="ECO:0000256" key="2">
    <source>
        <dbReference type="ARBA" id="ARBA00022448"/>
    </source>
</evidence>
<accession>A0A1U9JYR7</accession>
<evidence type="ECO:0000256" key="4">
    <source>
        <dbReference type="ARBA" id="ARBA00022519"/>
    </source>
</evidence>
<dbReference type="PANTHER" id="PTHR35011">
    <property type="entry name" value="2,3-DIKETO-L-GULONATE TRAP TRANSPORTER SMALL PERMEASE PROTEIN YIAM"/>
    <property type="match status" value="1"/>
</dbReference>
<dbReference type="KEGG" id="phn:PAEH1_03840"/>
<evidence type="ECO:0000256" key="1">
    <source>
        <dbReference type="ARBA" id="ARBA00004429"/>
    </source>
</evidence>
<feature type="transmembrane region" description="Helical" evidence="9">
    <location>
        <begin position="12"/>
        <end position="32"/>
    </location>
</feature>
<evidence type="ECO:0000313" key="11">
    <source>
        <dbReference type="EMBL" id="AQS50918.1"/>
    </source>
</evidence>
<evidence type="ECO:0000256" key="9">
    <source>
        <dbReference type="RuleBase" id="RU369079"/>
    </source>
</evidence>
<keyword evidence="4 9" id="KW-0997">Cell inner membrane</keyword>
<feature type="transmembrane region" description="Helical" evidence="9">
    <location>
        <begin position="96"/>
        <end position="117"/>
    </location>
</feature>
<dbReference type="PANTHER" id="PTHR35011:SF10">
    <property type="entry name" value="TRAP TRANSPORTER SMALL PERMEASE PROTEIN"/>
    <property type="match status" value="1"/>
</dbReference>
<evidence type="ECO:0000313" key="12">
    <source>
        <dbReference type="Proteomes" id="UP000189369"/>
    </source>
</evidence>
<dbReference type="GO" id="GO:0022857">
    <property type="term" value="F:transmembrane transporter activity"/>
    <property type="evidence" value="ECO:0007669"/>
    <property type="project" value="UniProtKB-UniRule"/>
</dbReference>
<feature type="transmembrane region" description="Helical" evidence="9">
    <location>
        <begin position="137"/>
        <end position="158"/>
    </location>
</feature>
<keyword evidence="2 9" id="KW-0813">Transport</keyword>
<dbReference type="GO" id="GO:0015740">
    <property type="term" value="P:C4-dicarboxylate transport"/>
    <property type="evidence" value="ECO:0007669"/>
    <property type="project" value="TreeGrafter"/>
</dbReference>
<evidence type="ECO:0000256" key="7">
    <source>
        <dbReference type="ARBA" id="ARBA00023136"/>
    </source>
</evidence>
<gene>
    <name evidence="11" type="ORF">PAEH1_03840</name>
</gene>
<feature type="transmembrane region" description="Helical" evidence="9">
    <location>
        <begin position="52"/>
        <end position="75"/>
    </location>
</feature>
<dbReference type="InterPro" id="IPR007387">
    <property type="entry name" value="TRAP_DctQ"/>
</dbReference>
<dbReference type="Proteomes" id="UP000189369">
    <property type="component" value="Chromosome"/>
</dbReference>
<sequence>MRKSLDRLYGLSGAVAAFSLFMIMLIVFGQVMLNTIDFIALHLVGKSYGFLIPSYAQFSGYALGFTTFLSLGLGFRKAAHIRVTLIETALKPTARRYTLTLVALIGTLLGALISYSLADLAWQSWMWGDTATGLVRLPLWIPQSVLALGAIVFFISALDTLVDMLRYKQSTALRAIDPVEEVM</sequence>
<reference evidence="11 12" key="1">
    <citation type="submission" date="2017-01" db="EMBL/GenBank/DDBJ databases">
        <title>Complete Genome Sequence of Paenalcaligenes hominis, Isolated from a paraplegic Patient with neurogenic bladder.</title>
        <authorList>
            <person name="Mukhopadhyay R."/>
            <person name="Joaquin J."/>
            <person name="Hogue R."/>
            <person name="Kilaru A."/>
            <person name="Jospin G."/>
            <person name="Mars K."/>
            <person name="Eisen J.A."/>
            <person name="Chaturvedi V."/>
        </authorList>
    </citation>
    <scope>NUCLEOTIDE SEQUENCE [LARGE SCALE GENOMIC DNA]</scope>
    <source>
        <strain evidence="11 12">15S00501</strain>
    </source>
</reference>